<dbReference type="Proteomes" id="UP001529510">
    <property type="component" value="Unassembled WGS sequence"/>
</dbReference>
<keyword evidence="3" id="KW-1185">Reference proteome</keyword>
<sequence>MDRLPPLGRICSKFPHPFIHWPTLFQCVLGYQPPMFPWSGEPSMVPSVDNWIKRSKRVWDSTQRAIRAQRIQADCRRHPHPNYQPGQRVWQSTQDLQLRLPSRKLTPRYVGPFKIVKQINPVTYRLELHADYLPFFSCRRLHCPIPAILKDGESVGAIVLHAGVNDTRLRQTEVLKRDFSSLIETVRSTSPATRIIVSGPLPTYRRGHERLFRADGLHPSRVGAELLSDNISRTLRSI</sequence>
<dbReference type="InterPro" id="IPR056924">
    <property type="entry name" value="SH3_Tf2-1"/>
</dbReference>
<feature type="domain" description="Tf2-1-like SH3-like" evidence="1">
    <location>
        <begin position="86"/>
        <end position="132"/>
    </location>
</feature>
<comment type="caution">
    <text evidence="2">The sequence shown here is derived from an EMBL/GenBank/DDBJ whole genome shotgun (WGS) entry which is preliminary data.</text>
</comment>
<dbReference type="AlphaFoldDB" id="A0ABD0NLG9"/>
<dbReference type="EMBL" id="JAMKFB020000022">
    <property type="protein sequence ID" value="KAL0161766.1"/>
    <property type="molecule type" value="Genomic_DNA"/>
</dbReference>
<evidence type="ECO:0000313" key="2">
    <source>
        <dbReference type="EMBL" id="KAL0161766.1"/>
    </source>
</evidence>
<proteinExistence type="predicted"/>
<reference evidence="2 3" key="1">
    <citation type="submission" date="2024-05" db="EMBL/GenBank/DDBJ databases">
        <title>Genome sequencing and assembly of Indian major carp, Cirrhinus mrigala (Hamilton, 1822).</title>
        <authorList>
            <person name="Mohindra V."/>
            <person name="Chowdhury L.M."/>
            <person name="Lal K."/>
            <person name="Jena J.K."/>
        </authorList>
    </citation>
    <scope>NUCLEOTIDE SEQUENCE [LARGE SCALE GENOMIC DNA]</scope>
    <source>
        <strain evidence="2">CM1030</strain>
        <tissue evidence="2">Blood</tissue>
    </source>
</reference>
<name>A0ABD0NLG9_CIRMR</name>
<evidence type="ECO:0000313" key="3">
    <source>
        <dbReference type="Proteomes" id="UP001529510"/>
    </source>
</evidence>
<dbReference type="Gene3D" id="3.40.50.12700">
    <property type="match status" value="2"/>
</dbReference>
<dbReference type="CDD" id="cd00229">
    <property type="entry name" value="SGNH_hydrolase"/>
    <property type="match status" value="1"/>
</dbReference>
<dbReference type="SUPFAM" id="SSF52266">
    <property type="entry name" value="SGNH hydrolase"/>
    <property type="match status" value="1"/>
</dbReference>
<dbReference type="Pfam" id="PF24626">
    <property type="entry name" value="SH3_Tf2-1"/>
    <property type="match status" value="1"/>
</dbReference>
<gene>
    <name evidence="2" type="ORF">M9458_045491</name>
</gene>
<accession>A0ABD0NLG9</accession>
<protein>
    <recommendedName>
        <fullName evidence="1">Tf2-1-like SH3-like domain-containing protein</fullName>
    </recommendedName>
</protein>
<evidence type="ECO:0000259" key="1">
    <source>
        <dbReference type="Pfam" id="PF24626"/>
    </source>
</evidence>
<organism evidence="2 3">
    <name type="scientific">Cirrhinus mrigala</name>
    <name type="common">Mrigala</name>
    <dbReference type="NCBI Taxonomy" id="683832"/>
    <lineage>
        <taxon>Eukaryota</taxon>
        <taxon>Metazoa</taxon>
        <taxon>Chordata</taxon>
        <taxon>Craniata</taxon>
        <taxon>Vertebrata</taxon>
        <taxon>Euteleostomi</taxon>
        <taxon>Actinopterygii</taxon>
        <taxon>Neopterygii</taxon>
        <taxon>Teleostei</taxon>
        <taxon>Ostariophysi</taxon>
        <taxon>Cypriniformes</taxon>
        <taxon>Cyprinidae</taxon>
        <taxon>Labeoninae</taxon>
        <taxon>Labeonini</taxon>
        <taxon>Cirrhinus</taxon>
    </lineage>
</organism>